<dbReference type="AlphaFoldDB" id="A0A511V493"/>
<protein>
    <recommendedName>
        <fullName evidence="3">DUF1284 domain-containing protein</fullName>
    </recommendedName>
</protein>
<gene>
    <name evidence="1" type="ORF">ADA01nite_12050</name>
</gene>
<dbReference type="InterPro" id="IPR009702">
    <property type="entry name" value="DUF1284"/>
</dbReference>
<dbReference type="Pfam" id="PF06935">
    <property type="entry name" value="DUF1284"/>
    <property type="match status" value="1"/>
</dbReference>
<reference evidence="1 2" key="1">
    <citation type="submission" date="2019-07" db="EMBL/GenBank/DDBJ databases">
        <title>Whole genome shotgun sequence of Aneurinibacillus danicus NBRC 102444.</title>
        <authorList>
            <person name="Hosoyama A."/>
            <person name="Uohara A."/>
            <person name="Ohji S."/>
            <person name="Ichikawa N."/>
        </authorList>
    </citation>
    <scope>NUCLEOTIDE SEQUENCE [LARGE SCALE GENOMIC DNA]</scope>
    <source>
        <strain evidence="1 2">NBRC 102444</strain>
    </source>
</reference>
<keyword evidence="2" id="KW-1185">Reference proteome</keyword>
<organism evidence="1 2">
    <name type="scientific">Aneurinibacillus danicus</name>
    <dbReference type="NCBI Taxonomy" id="267746"/>
    <lineage>
        <taxon>Bacteria</taxon>
        <taxon>Bacillati</taxon>
        <taxon>Bacillota</taxon>
        <taxon>Bacilli</taxon>
        <taxon>Bacillales</taxon>
        <taxon>Paenibacillaceae</taxon>
        <taxon>Aneurinibacillus group</taxon>
        <taxon>Aneurinibacillus</taxon>
    </lineage>
</organism>
<dbReference type="EMBL" id="BJXX01000052">
    <property type="protein sequence ID" value="GEN33745.1"/>
    <property type="molecule type" value="Genomic_DNA"/>
</dbReference>
<proteinExistence type="predicted"/>
<evidence type="ECO:0008006" key="3">
    <source>
        <dbReference type="Google" id="ProtNLM"/>
    </source>
</evidence>
<dbReference type="Proteomes" id="UP000321157">
    <property type="component" value="Unassembled WGS sequence"/>
</dbReference>
<evidence type="ECO:0000313" key="1">
    <source>
        <dbReference type="EMBL" id="GEN33745.1"/>
    </source>
</evidence>
<comment type="caution">
    <text evidence="1">The sequence shown here is derived from an EMBL/GenBank/DDBJ whole genome shotgun (WGS) entry which is preliminary data.</text>
</comment>
<name>A0A511V493_9BACL</name>
<dbReference type="OrthoDB" id="121064at2"/>
<accession>A0A511V493</accession>
<sequence>MEIRKLRGHHLLCVHGFQGMGYSPSFIAKMQEIVEQVRDPECDIWLEVTIGFDEACSACPHRGEAKCEADEDSDLSVKRMDANVIRHLELEPEGTYRKEWLVRRTARMVEPDDLDTLCADCSWLAEGVCKEGIRSLREAHGITGETKADRA</sequence>
<evidence type="ECO:0000313" key="2">
    <source>
        <dbReference type="Proteomes" id="UP000321157"/>
    </source>
</evidence>